<reference evidence="1 2" key="1">
    <citation type="submission" date="2023-03" db="EMBL/GenBank/DDBJ databases">
        <title>Draft genome sequence of Thalassotalea insulae KCTC 62186T.</title>
        <authorList>
            <person name="Sawabe T."/>
        </authorList>
    </citation>
    <scope>NUCLEOTIDE SEQUENCE [LARGE SCALE GENOMIC DNA]</scope>
    <source>
        <strain evidence="1 2">KCTC 62186</strain>
    </source>
</reference>
<dbReference type="Proteomes" id="UP001157186">
    <property type="component" value="Unassembled WGS sequence"/>
</dbReference>
<dbReference type="RefSeq" id="WP_284245343.1">
    <property type="nucleotide sequence ID" value="NZ_BSST01000001.1"/>
</dbReference>
<evidence type="ECO:0000313" key="2">
    <source>
        <dbReference type="Proteomes" id="UP001157186"/>
    </source>
</evidence>
<proteinExistence type="predicted"/>
<keyword evidence="2" id="KW-1185">Reference proteome</keyword>
<dbReference type="EMBL" id="BSST01000001">
    <property type="protein sequence ID" value="GLX79430.1"/>
    <property type="molecule type" value="Genomic_DNA"/>
</dbReference>
<name>A0ABQ6GXG2_9GAMM</name>
<accession>A0ABQ6GXG2</accession>
<organism evidence="1 2">
    <name type="scientific">Thalassotalea insulae</name>
    <dbReference type="NCBI Taxonomy" id="2056778"/>
    <lineage>
        <taxon>Bacteria</taxon>
        <taxon>Pseudomonadati</taxon>
        <taxon>Pseudomonadota</taxon>
        <taxon>Gammaproteobacteria</taxon>
        <taxon>Alteromonadales</taxon>
        <taxon>Colwelliaceae</taxon>
        <taxon>Thalassotalea</taxon>
    </lineage>
</organism>
<evidence type="ECO:0000313" key="1">
    <source>
        <dbReference type="EMBL" id="GLX79430.1"/>
    </source>
</evidence>
<protein>
    <submittedName>
        <fullName evidence="1">Uncharacterized protein</fullName>
    </submittedName>
</protein>
<comment type="caution">
    <text evidence="1">The sequence shown here is derived from an EMBL/GenBank/DDBJ whole genome shotgun (WGS) entry which is preliminary data.</text>
</comment>
<sequence length="45" mass="5454">MNIIITTVSQYYLFLYQLKHLSTSQWNMEHYQLSTLGTHRQHKVT</sequence>
<gene>
    <name evidence="1" type="ORF">tinsulaeT_27700</name>
</gene>